<evidence type="ECO:0000313" key="2">
    <source>
        <dbReference type="EMBL" id="MDY0744023.1"/>
    </source>
</evidence>
<keyword evidence="3" id="KW-1185">Reference proteome</keyword>
<dbReference type="InterPro" id="IPR052897">
    <property type="entry name" value="Sec-Metab_Biosynth_Hydrolase"/>
</dbReference>
<comment type="caution">
    <text evidence="2">The sequence shown here is derived from an EMBL/GenBank/DDBJ whole genome shotgun (WGS) entry which is preliminary data.</text>
</comment>
<name>A0ABU5DCM4_9BURK</name>
<organism evidence="2 3">
    <name type="scientific">Roseateles agri</name>
    <dbReference type="NCBI Taxonomy" id="3098619"/>
    <lineage>
        <taxon>Bacteria</taxon>
        <taxon>Pseudomonadati</taxon>
        <taxon>Pseudomonadota</taxon>
        <taxon>Betaproteobacteria</taxon>
        <taxon>Burkholderiales</taxon>
        <taxon>Sphaerotilaceae</taxon>
        <taxon>Roseateles</taxon>
    </lineage>
</organism>
<dbReference type="InterPro" id="IPR029058">
    <property type="entry name" value="AB_hydrolase_fold"/>
</dbReference>
<accession>A0ABU5DCM4</accession>
<dbReference type="Pfam" id="PF12697">
    <property type="entry name" value="Abhydrolase_6"/>
    <property type="match status" value="1"/>
</dbReference>
<reference evidence="2 3" key="1">
    <citation type="submission" date="2023-11" db="EMBL/GenBank/DDBJ databases">
        <title>Paucibacter sp. nov., isolated from fresh soil in Korea.</title>
        <authorList>
            <person name="Le N.T.T."/>
        </authorList>
    </citation>
    <scope>NUCLEOTIDE SEQUENCE [LARGE SCALE GENOMIC DNA]</scope>
    <source>
        <strain evidence="2 3">R3-3</strain>
    </source>
</reference>
<protein>
    <submittedName>
        <fullName evidence="2">Alpha/beta hydrolase</fullName>
    </submittedName>
</protein>
<gene>
    <name evidence="2" type="ORF">SNE35_05885</name>
</gene>
<feature type="domain" description="AB hydrolase-1" evidence="1">
    <location>
        <begin position="9"/>
        <end position="217"/>
    </location>
</feature>
<dbReference type="RefSeq" id="WP_320421933.1">
    <property type="nucleotide sequence ID" value="NZ_JAXCLA010000002.1"/>
</dbReference>
<sequence length="234" mass="24642">MASKISTAVLVHGAWADGSSWGSVIGSLRAAGLNVVVPQLPLTSLADDVAALERTLERVDGPVVLVGHAYGGAVIAEARSDKVQSLAYVAAIAPDEGETVAQVFGRAPPHPQAPPLAPDTHGLVWLPLEAFGRAVAPNASDELQAQLAAVQRPIALACITTPVGRPRWKDVPAWYLVAEQDRMILRDTQEFMAMRMGATIVSHPVDHVPSLTAPELVTYTILAAVRTAEGELAC</sequence>
<dbReference type="PANTHER" id="PTHR37017:SF11">
    <property type="entry name" value="ESTERASE_LIPASE_THIOESTERASE DOMAIN-CONTAINING PROTEIN"/>
    <property type="match status" value="1"/>
</dbReference>
<dbReference type="InterPro" id="IPR000073">
    <property type="entry name" value="AB_hydrolase_1"/>
</dbReference>
<keyword evidence="2" id="KW-0378">Hydrolase</keyword>
<dbReference type="Gene3D" id="3.40.50.1820">
    <property type="entry name" value="alpha/beta hydrolase"/>
    <property type="match status" value="1"/>
</dbReference>
<evidence type="ECO:0000313" key="3">
    <source>
        <dbReference type="Proteomes" id="UP001285263"/>
    </source>
</evidence>
<dbReference type="SUPFAM" id="SSF53474">
    <property type="entry name" value="alpha/beta-Hydrolases"/>
    <property type="match status" value="1"/>
</dbReference>
<proteinExistence type="predicted"/>
<dbReference type="GO" id="GO:0016787">
    <property type="term" value="F:hydrolase activity"/>
    <property type="evidence" value="ECO:0007669"/>
    <property type="project" value="UniProtKB-KW"/>
</dbReference>
<dbReference type="Proteomes" id="UP001285263">
    <property type="component" value="Unassembled WGS sequence"/>
</dbReference>
<dbReference type="PANTHER" id="PTHR37017">
    <property type="entry name" value="AB HYDROLASE-1 DOMAIN-CONTAINING PROTEIN-RELATED"/>
    <property type="match status" value="1"/>
</dbReference>
<dbReference type="EMBL" id="JAXCLA010000002">
    <property type="protein sequence ID" value="MDY0744023.1"/>
    <property type="molecule type" value="Genomic_DNA"/>
</dbReference>
<evidence type="ECO:0000259" key="1">
    <source>
        <dbReference type="Pfam" id="PF12697"/>
    </source>
</evidence>